<gene>
    <name evidence="2" type="ORF">GO621_10155</name>
</gene>
<dbReference type="SUPFAM" id="SSF51011">
    <property type="entry name" value="Glycosyl hydrolase domain"/>
    <property type="match status" value="1"/>
</dbReference>
<dbReference type="GO" id="GO:0004556">
    <property type="term" value="F:alpha-amylase activity"/>
    <property type="evidence" value="ECO:0007669"/>
    <property type="project" value="TreeGrafter"/>
</dbReference>
<evidence type="ECO:0000259" key="1">
    <source>
        <dbReference type="SMART" id="SM00642"/>
    </source>
</evidence>
<dbReference type="InterPro" id="IPR013780">
    <property type="entry name" value="Glyco_hydro_b"/>
</dbReference>
<dbReference type="GO" id="GO:0009313">
    <property type="term" value="P:oligosaccharide catabolic process"/>
    <property type="evidence" value="ECO:0007669"/>
    <property type="project" value="TreeGrafter"/>
</dbReference>
<dbReference type="RefSeq" id="WP_157566645.1">
    <property type="nucleotide sequence ID" value="NZ_WPIK01000008.1"/>
</dbReference>
<sequence length="579" mass="66505">MNLSTTNNQTEHKLLIYQLFVRLFGNQNTTNKYYGSIEENGCGKFNDINDLALQELKKMCFSHIWFTGVLEHATMTDYSYYGIKPDDPDVVKGRAGSPYAIKDYYDVDPDLAVDVRERMQEFEALIERTHANGMKVIIDFVPNHVARTYQSDTKPEGVRDIGQDDDTTKAFSPSNDFYYLPGKKFWVPGDINPGGDEFKNSLKDRDFKEYPAKATGNDVFYEAPSKNDWYETVKLNYGVDYVNGGQTHFSPIPPLWFKLRDILLFWSAKGIDGFRCDMVEMVPVEFWNWVIAQVKEVYPEVLFIAEAYNPQAYSKYIFEGRFDYLYDKVGLYDTLKKLVRNEYEANVYEIRDQWQHQHNGFTEHMLRFLENHDEIRIASKEFAGNACLALPAMVTLATLSQGPVMVYFGQEVGEQAEGTTGFSSSDGRTSIFDYCGVPEHQKWLNNGKMDGAKLSNSQKSLRNFYNILLKITANHKAISNGAFYDLLYLNDQERGFNNKVYPFLRYKNDDRLLIIANFNRNEVTLQVKFTDDLLNLFNVAAPGNYTFTDLLTNIQYPETNLQQGLTITVAASCAVILSF</sequence>
<dbReference type="PANTHER" id="PTHR10357">
    <property type="entry name" value="ALPHA-AMYLASE FAMILY MEMBER"/>
    <property type="match status" value="1"/>
</dbReference>
<reference evidence="2 3" key="1">
    <citation type="submission" date="2019-12" db="EMBL/GenBank/DDBJ databases">
        <title>Mucilaginibacter sp. HMF7410 genome sequencing and assembly.</title>
        <authorList>
            <person name="Kang H."/>
            <person name="Cha I."/>
            <person name="Kim H."/>
            <person name="Joh K."/>
        </authorList>
    </citation>
    <scope>NUCLEOTIDE SEQUENCE [LARGE SCALE GENOMIC DNA]</scope>
    <source>
        <strain evidence="2 3">HMF7410</strain>
    </source>
</reference>
<dbReference type="EMBL" id="WPIK01000008">
    <property type="protein sequence ID" value="MVN21899.1"/>
    <property type="molecule type" value="Genomic_DNA"/>
</dbReference>
<dbReference type="Gene3D" id="3.20.20.80">
    <property type="entry name" value="Glycosidases"/>
    <property type="match status" value="2"/>
</dbReference>
<dbReference type="CDD" id="cd11349">
    <property type="entry name" value="AmyAc_3"/>
    <property type="match status" value="1"/>
</dbReference>
<protein>
    <submittedName>
        <fullName evidence="2">Alpha-amylase</fullName>
    </submittedName>
</protein>
<evidence type="ECO:0000313" key="2">
    <source>
        <dbReference type="EMBL" id="MVN21899.1"/>
    </source>
</evidence>
<evidence type="ECO:0000313" key="3">
    <source>
        <dbReference type="Proteomes" id="UP000462014"/>
    </source>
</evidence>
<dbReference type="Pfam" id="PF00128">
    <property type="entry name" value="Alpha-amylase"/>
    <property type="match status" value="1"/>
</dbReference>
<keyword evidence="3" id="KW-1185">Reference proteome</keyword>
<dbReference type="InterPro" id="IPR006047">
    <property type="entry name" value="GH13_cat_dom"/>
</dbReference>
<name>A0A7K1SX47_9SPHI</name>
<feature type="domain" description="Glycosyl hydrolase family 13 catalytic" evidence="1">
    <location>
        <begin position="18"/>
        <end position="453"/>
    </location>
</feature>
<dbReference type="SMART" id="SM00642">
    <property type="entry name" value="Aamy"/>
    <property type="match status" value="1"/>
</dbReference>
<dbReference type="Gene3D" id="2.60.40.1180">
    <property type="entry name" value="Golgi alpha-mannosidase II"/>
    <property type="match status" value="1"/>
</dbReference>
<dbReference type="PANTHER" id="PTHR10357:SF205">
    <property type="entry name" value="O-GLYCOSYL HYDROLASE FAMILY 13"/>
    <property type="match status" value="1"/>
</dbReference>
<dbReference type="SUPFAM" id="SSF51445">
    <property type="entry name" value="(Trans)glycosidases"/>
    <property type="match status" value="1"/>
</dbReference>
<dbReference type="InterPro" id="IPR017853">
    <property type="entry name" value="GH"/>
</dbReference>
<accession>A0A7K1SX47</accession>
<comment type="caution">
    <text evidence="2">The sequence shown here is derived from an EMBL/GenBank/DDBJ whole genome shotgun (WGS) entry which is preliminary data.</text>
</comment>
<organism evidence="2 3">
    <name type="scientific">Mucilaginibacter arboris</name>
    <dbReference type="NCBI Taxonomy" id="2682090"/>
    <lineage>
        <taxon>Bacteria</taxon>
        <taxon>Pseudomonadati</taxon>
        <taxon>Bacteroidota</taxon>
        <taxon>Sphingobacteriia</taxon>
        <taxon>Sphingobacteriales</taxon>
        <taxon>Sphingobacteriaceae</taxon>
        <taxon>Mucilaginibacter</taxon>
    </lineage>
</organism>
<proteinExistence type="predicted"/>
<dbReference type="Proteomes" id="UP000462014">
    <property type="component" value="Unassembled WGS sequence"/>
</dbReference>
<dbReference type="AlphaFoldDB" id="A0A7K1SX47"/>